<dbReference type="AlphaFoldDB" id="A0A9P0J5B3"/>
<evidence type="ECO:0000256" key="10">
    <source>
        <dbReference type="ARBA" id="ARBA00047349"/>
    </source>
</evidence>
<organism evidence="13 14">
    <name type="scientific">Aphis gossypii</name>
    <name type="common">Cotton aphid</name>
    <dbReference type="NCBI Taxonomy" id="80765"/>
    <lineage>
        <taxon>Eukaryota</taxon>
        <taxon>Metazoa</taxon>
        <taxon>Ecdysozoa</taxon>
        <taxon>Arthropoda</taxon>
        <taxon>Hexapoda</taxon>
        <taxon>Insecta</taxon>
        <taxon>Pterygota</taxon>
        <taxon>Neoptera</taxon>
        <taxon>Paraneoptera</taxon>
        <taxon>Hemiptera</taxon>
        <taxon>Sternorrhyncha</taxon>
        <taxon>Aphidomorpha</taxon>
        <taxon>Aphidoidea</taxon>
        <taxon>Aphididae</taxon>
        <taxon>Aphidini</taxon>
        <taxon>Aphis</taxon>
        <taxon>Aphis</taxon>
    </lineage>
</organism>
<dbReference type="SUPFAM" id="SSF48317">
    <property type="entry name" value="Acid phosphatase/Vanadium-dependent haloperoxidase"/>
    <property type="match status" value="1"/>
</dbReference>
<keyword evidence="5 11" id="KW-0378">Hydrolase</keyword>
<evidence type="ECO:0000256" key="9">
    <source>
        <dbReference type="ARBA" id="ARBA00024907"/>
    </source>
</evidence>
<dbReference type="GO" id="GO:0005789">
    <property type="term" value="C:endoplasmic reticulum membrane"/>
    <property type="evidence" value="ECO:0007669"/>
    <property type="project" value="UniProtKB-SubCell"/>
</dbReference>
<feature type="domain" description="Phosphatidic acid phosphatase type 2/haloperoxidase" evidence="12">
    <location>
        <begin position="65"/>
        <end position="186"/>
    </location>
</feature>
<comment type="subcellular location">
    <subcellularLocation>
        <location evidence="1 11">Endoplasmic reticulum membrane</location>
        <topology evidence="1 11">Multi-pass membrane protein</topology>
    </subcellularLocation>
</comment>
<comment type="function">
    <text evidence="9 11">Required for efficient N-glycosylation. Necessary for maintaining optimal levels of dolichol-linked oligosaccharides. Hydrolyzes dolichyl pyrophosphate at a very high rate and dolichyl monophosphate at a much lower rate. Does not act on phosphatidate.</text>
</comment>
<dbReference type="EC" id="3.6.1.43" evidence="11"/>
<dbReference type="Pfam" id="PF01569">
    <property type="entry name" value="PAP2"/>
    <property type="match status" value="1"/>
</dbReference>
<evidence type="ECO:0000313" key="13">
    <source>
        <dbReference type="EMBL" id="CAH1731179.1"/>
    </source>
</evidence>
<proteinExistence type="inferred from homology"/>
<dbReference type="GO" id="GO:0047874">
    <property type="term" value="F:dolichyldiphosphatase activity"/>
    <property type="evidence" value="ECO:0007669"/>
    <property type="project" value="UniProtKB-UniRule"/>
</dbReference>
<evidence type="ECO:0000256" key="2">
    <source>
        <dbReference type="ARBA" id="ARBA00004922"/>
    </source>
</evidence>
<dbReference type="SMART" id="SM00014">
    <property type="entry name" value="acidPPc"/>
    <property type="match status" value="1"/>
</dbReference>
<keyword evidence="6 11" id="KW-0256">Endoplasmic reticulum</keyword>
<keyword evidence="8 11" id="KW-0472">Membrane</keyword>
<feature type="transmembrane region" description="Helical" evidence="11">
    <location>
        <begin position="171"/>
        <end position="193"/>
    </location>
</feature>
<reference evidence="13" key="1">
    <citation type="submission" date="2022-02" db="EMBL/GenBank/DDBJ databases">
        <authorList>
            <person name="King R."/>
        </authorList>
    </citation>
    <scope>NUCLEOTIDE SEQUENCE</scope>
</reference>
<dbReference type="Gene3D" id="1.20.144.10">
    <property type="entry name" value="Phosphatidic acid phosphatase type 2/haloperoxidase"/>
    <property type="match status" value="1"/>
</dbReference>
<comment type="catalytic activity">
    <reaction evidence="10 11">
        <text>a di-trans,poly-cis-dolichyl diphosphate + H2O = a di-trans,poly-cis-dolichyl phosphate + phosphate + H(+)</text>
        <dbReference type="Rhea" id="RHEA:14385"/>
        <dbReference type="Rhea" id="RHEA-COMP:19498"/>
        <dbReference type="Rhea" id="RHEA-COMP:19506"/>
        <dbReference type="ChEBI" id="CHEBI:15377"/>
        <dbReference type="ChEBI" id="CHEBI:15378"/>
        <dbReference type="ChEBI" id="CHEBI:43474"/>
        <dbReference type="ChEBI" id="CHEBI:57497"/>
        <dbReference type="ChEBI" id="CHEBI:57683"/>
        <dbReference type="EC" id="3.6.1.43"/>
    </reaction>
</comment>
<feature type="transmembrane region" description="Helical" evidence="11">
    <location>
        <begin position="139"/>
        <end position="159"/>
    </location>
</feature>
<dbReference type="InterPro" id="IPR000326">
    <property type="entry name" value="PAP2/HPO"/>
</dbReference>
<evidence type="ECO:0000256" key="5">
    <source>
        <dbReference type="ARBA" id="ARBA00022801"/>
    </source>
</evidence>
<dbReference type="EMBL" id="OU899036">
    <property type="protein sequence ID" value="CAH1731179.1"/>
    <property type="molecule type" value="Genomic_DNA"/>
</dbReference>
<keyword evidence="14" id="KW-1185">Reference proteome</keyword>
<dbReference type="InterPro" id="IPR039667">
    <property type="entry name" value="Dolichyldiphosphatase_PAP2"/>
</dbReference>
<evidence type="ECO:0000256" key="6">
    <source>
        <dbReference type="ARBA" id="ARBA00022824"/>
    </source>
</evidence>
<evidence type="ECO:0000313" key="14">
    <source>
        <dbReference type="Proteomes" id="UP001154329"/>
    </source>
</evidence>
<feature type="transmembrane region" description="Helical" evidence="11">
    <location>
        <begin position="112"/>
        <end position="130"/>
    </location>
</feature>
<evidence type="ECO:0000259" key="12">
    <source>
        <dbReference type="SMART" id="SM00014"/>
    </source>
</evidence>
<evidence type="ECO:0000256" key="8">
    <source>
        <dbReference type="ARBA" id="ARBA00023136"/>
    </source>
</evidence>
<evidence type="ECO:0000256" key="7">
    <source>
        <dbReference type="ARBA" id="ARBA00022989"/>
    </source>
</evidence>
<accession>A0A9P0J5B3</accession>
<keyword evidence="4 11" id="KW-0812">Transmembrane</keyword>
<sequence>MSMDSIVSNSSGYDQSVDWVPLSLTFVEYPKGDVFGKLLALFSLTPFVILSGFVSLILFRRDLHTITFFIGVLLNEICNTVLKHILREPRPLARNTNLLYSEYGMPSSHSQFMWFFASYMLYFTFIRLQYANNKAFKEFFWKVAGAASCIAIACIVSYSRIFLQYHTWKQVIYGALFGIIIGTVWFTIINVVLTPYFPTVISWKISELFLLRDTTLIPNVLWFEYTNIRHEAGARARRRKSISAKSQ</sequence>
<dbReference type="GO" id="GO:0008610">
    <property type="term" value="P:lipid biosynthetic process"/>
    <property type="evidence" value="ECO:0007669"/>
    <property type="project" value="TreeGrafter"/>
</dbReference>
<keyword evidence="7 11" id="KW-1133">Transmembrane helix</keyword>
<dbReference type="Proteomes" id="UP001154329">
    <property type="component" value="Chromosome 3"/>
</dbReference>
<evidence type="ECO:0000256" key="4">
    <source>
        <dbReference type="ARBA" id="ARBA00022692"/>
    </source>
</evidence>
<comment type="pathway">
    <text evidence="2 11">Protein modification; protein glycosylation.</text>
</comment>
<dbReference type="PANTHER" id="PTHR11247:SF1">
    <property type="entry name" value="DOLICHYLDIPHOSPHATASE 1"/>
    <property type="match status" value="1"/>
</dbReference>
<dbReference type="PANTHER" id="PTHR11247">
    <property type="entry name" value="PALMITOYL-PROTEIN THIOESTERASE/DOLICHYLDIPHOSPHATASE 1"/>
    <property type="match status" value="1"/>
</dbReference>
<dbReference type="FunFam" id="1.20.144.10:FF:000003">
    <property type="entry name" value="Dolichyldiphosphatase 1"/>
    <property type="match status" value="1"/>
</dbReference>
<protein>
    <recommendedName>
        <fullName evidence="11">Dolichyldiphosphatase</fullName>
        <ecNumber evidence="11">3.6.1.43</ecNumber>
    </recommendedName>
</protein>
<evidence type="ECO:0000256" key="3">
    <source>
        <dbReference type="ARBA" id="ARBA00005518"/>
    </source>
</evidence>
<name>A0A9P0J5B3_APHGO</name>
<dbReference type="CDD" id="cd03382">
    <property type="entry name" value="PAP2_dolichyldiphosphatase"/>
    <property type="match status" value="1"/>
</dbReference>
<feature type="transmembrane region" description="Helical" evidence="11">
    <location>
        <begin position="38"/>
        <end position="59"/>
    </location>
</feature>
<comment type="similarity">
    <text evidence="3 11">Belongs to the dolichyldiphosphatase family.</text>
</comment>
<evidence type="ECO:0000256" key="11">
    <source>
        <dbReference type="RuleBase" id="RU367078"/>
    </source>
</evidence>
<gene>
    <name evidence="13" type="ORF">APHIGO_LOCUS7948</name>
</gene>
<reference evidence="13" key="2">
    <citation type="submission" date="2022-10" db="EMBL/GenBank/DDBJ databases">
        <authorList>
            <consortium name="ENA_rothamsted_submissions"/>
            <consortium name="culmorum"/>
            <person name="King R."/>
        </authorList>
    </citation>
    <scope>NUCLEOTIDE SEQUENCE</scope>
</reference>
<dbReference type="GO" id="GO:0006487">
    <property type="term" value="P:protein N-linked glycosylation"/>
    <property type="evidence" value="ECO:0007669"/>
    <property type="project" value="UniProtKB-UniRule"/>
</dbReference>
<dbReference type="InterPro" id="IPR036938">
    <property type="entry name" value="PAP2/HPO_sf"/>
</dbReference>
<evidence type="ECO:0000256" key="1">
    <source>
        <dbReference type="ARBA" id="ARBA00004477"/>
    </source>
</evidence>